<dbReference type="InParanoid" id="G3H2W5"/>
<dbReference type="EMBL" id="JH000120">
    <property type="protein sequence ID" value="EGV94802.1"/>
    <property type="molecule type" value="Genomic_DNA"/>
</dbReference>
<evidence type="ECO:0000313" key="1">
    <source>
        <dbReference type="EMBL" id="EGV94802.1"/>
    </source>
</evidence>
<proteinExistence type="predicted"/>
<name>G3H2W5_CRIGR</name>
<reference evidence="2" key="1">
    <citation type="journal article" date="2011" name="Nat. Biotechnol.">
        <title>The genomic sequence of the Chinese hamster ovary (CHO)-K1 cell line.</title>
        <authorList>
            <person name="Xu X."/>
            <person name="Nagarajan H."/>
            <person name="Lewis N.E."/>
            <person name="Pan S."/>
            <person name="Cai Z."/>
            <person name="Liu X."/>
            <person name="Chen W."/>
            <person name="Xie M."/>
            <person name="Wang W."/>
            <person name="Hammond S."/>
            <person name="Andersen M.R."/>
            <person name="Neff N."/>
            <person name="Passarelli B."/>
            <person name="Koh W."/>
            <person name="Fan H.C."/>
            <person name="Wang J."/>
            <person name="Gui Y."/>
            <person name="Lee K.H."/>
            <person name="Betenbaugh M.J."/>
            <person name="Quake S.R."/>
            <person name="Famili I."/>
            <person name="Palsson B.O."/>
            <person name="Wang J."/>
        </authorList>
    </citation>
    <scope>NUCLEOTIDE SEQUENCE [LARGE SCALE GENOMIC DNA]</scope>
    <source>
        <strain evidence="2">CHO K1 cell line</strain>
    </source>
</reference>
<gene>
    <name evidence="1" type="ORF">I79_004568</name>
</gene>
<protein>
    <submittedName>
        <fullName evidence="1">Uncharacterized protein</fullName>
    </submittedName>
</protein>
<dbReference type="AlphaFoldDB" id="G3H2W5"/>
<evidence type="ECO:0000313" key="2">
    <source>
        <dbReference type="Proteomes" id="UP000001075"/>
    </source>
</evidence>
<sequence length="126" mass="13332">MRLWSLSSASSLCASQSLSNSVLGKEMPDTLCSVSGAAEDLHKAEEFCEGAEARKMKSTGGTGLSVRPLGCSWFRGTLTTSRMASSSVASPGSYLLCILVRCNITQPTFSLHSHCPTNTLMFSSTS</sequence>
<organism evidence="1 2">
    <name type="scientific">Cricetulus griseus</name>
    <name type="common">Chinese hamster</name>
    <name type="synonym">Cricetulus barabensis griseus</name>
    <dbReference type="NCBI Taxonomy" id="10029"/>
    <lineage>
        <taxon>Eukaryota</taxon>
        <taxon>Metazoa</taxon>
        <taxon>Chordata</taxon>
        <taxon>Craniata</taxon>
        <taxon>Vertebrata</taxon>
        <taxon>Euteleostomi</taxon>
        <taxon>Mammalia</taxon>
        <taxon>Eutheria</taxon>
        <taxon>Euarchontoglires</taxon>
        <taxon>Glires</taxon>
        <taxon>Rodentia</taxon>
        <taxon>Myomorpha</taxon>
        <taxon>Muroidea</taxon>
        <taxon>Cricetidae</taxon>
        <taxon>Cricetinae</taxon>
        <taxon>Cricetulus</taxon>
    </lineage>
</organism>
<dbReference type="Proteomes" id="UP000001075">
    <property type="component" value="Unassembled WGS sequence"/>
</dbReference>
<accession>G3H2W5</accession>